<dbReference type="Pfam" id="PF08327">
    <property type="entry name" value="AHSA1"/>
    <property type="match status" value="1"/>
</dbReference>
<evidence type="ECO:0000313" key="3">
    <source>
        <dbReference type="EMBL" id="EAQ14677.1"/>
    </source>
</evidence>
<dbReference type="eggNOG" id="COG3832">
    <property type="taxonomic scope" value="Bacteria"/>
</dbReference>
<evidence type="ECO:0000256" key="1">
    <source>
        <dbReference type="ARBA" id="ARBA00006817"/>
    </source>
</evidence>
<dbReference type="EMBL" id="AAMT01000001">
    <property type="protein sequence ID" value="EAQ14677.1"/>
    <property type="molecule type" value="Genomic_DNA"/>
</dbReference>
<keyword evidence="4" id="KW-1185">Reference proteome</keyword>
<reference evidence="3 4" key="1">
    <citation type="journal article" date="2010" name="J. Bacteriol.">
        <title>Genome sequences of Pelagibaca bermudensis HTCC2601T and Maritimibacter alkaliphilus HTCC2654T, the type strains of two marine Roseobacter genera.</title>
        <authorList>
            <person name="Thrash J.C."/>
            <person name="Cho J.C."/>
            <person name="Ferriera S."/>
            <person name="Johnson J."/>
            <person name="Vergin K.L."/>
            <person name="Giovannoni S.J."/>
        </authorList>
    </citation>
    <scope>NUCLEOTIDE SEQUENCE [LARGE SCALE GENOMIC DNA]</scope>
    <source>
        <strain evidence="3 4">HTCC2654</strain>
    </source>
</reference>
<accession>A3V9T6</accession>
<dbReference type="InterPro" id="IPR013538">
    <property type="entry name" value="ASHA1/2-like_C"/>
</dbReference>
<dbReference type="InterPro" id="IPR023393">
    <property type="entry name" value="START-like_dom_sf"/>
</dbReference>
<protein>
    <recommendedName>
        <fullName evidence="2">Activator of Hsp90 ATPase homologue 1/2-like C-terminal domain-containing protein</fullName>
    </recommendedName>
</protein>
<organism evidence="3 4">
    <name type="scientific">Maritimibacter alkaliphilus HTCC2654</name>
    <dbReference type="NCBI Taxonomy" id="314271"/>
    <lineage>
        <taxon>Bacteria</taxon>
        <taxon>Pseudomonadati</taxon>
        <taxon>Pseudomonadota</taxon>
        <taxon>Alphaproteobacteria</taxon>
        <taxon>Rhodobacterales</taxon>
        <taxon>Roseobacteraceae</taxon>
        <taxon>Maritimibacter</taxon>
    </lineage>
</organism>
<dbReference type="HOGENOM" id="CLU_108923_5_0_5"/>
<dbReference type="RefSeq" id="WP_008334468.1">
    <property type="nucleotide sequence ID" value="NZ_CH902578.1"/>
</dbReference>
<evidence type="ECO:0000259" key="2">
    <source>
        <dbReference type="Pfam" id="PF08327"/>
    </source>
</evidence>
<evidence type="ECO:0000313" key="4">
    <source>
        <dbReference type="Proteomes" id="UP000002931"/>
    </source>
</evidence>
<dbReference type="OrthoDB" id="9805228at2"/>
<dbReference type="STRING" id="314271.RB2654_18878"/>
<name>A3V9T6_9RHOB</name>
<dbReference type="AlphaFoldDB" id="A3V9T6"/>
<gene>
    <name evidence="3" type="ORF">RB2654_18878</name>
</gene>
<comment type="similarity">
    <text evidence="1">Belongs to the AHA1 family.</text>
</comment>
<proteinExistence type="inferred from homology"/>
<dbReference type="Proteomes" id="UP000002931">
    <property type="component" value="Unassembled WGS sequence"/>
</dbReference>
<feature type="domain" description="Activator of Hsp90 ATPase homologue 1/2-like C-terminal" evidence="2">
    <location>
        <begin position="16"/>
        <end position="149"/>
    </location>
</feature>
<sequence length="150" mass="16417">MTIEHGNFSVSRTIAASPASVFRAFADEDLKRAWFLNPHLSASDYALDFRVGGGERGRFTMTEGPATGIHENATTYFDIKPDERIVYAYSMSWDGRVHSTSLATVELTSTEAGTRLDYTEAGVFFEGSDGAEMRQGGMEALIDALVATFK</sequence>
<dbReference type="Gene3D" id="3.30.530.20">
    <property type="match status" value="1"/>
</dbReference>
<dbReference type="SUPFAM" id="SSF55961">
    <property type="entry name" value="Bet v1-like"/>
    <property type="match status" value="1"/>
</dbReference>
<comment type="caution">
    <text evidence="3">The sequence shown here is derived from an EMBL/GenBank/DDBJ whole genome shotgun (WGS) entry which is preliminary data.</text>
</comment>